<evidence type="ECO:0000313" key="3">
    <source>
        <dbReference type="EMBL" id="KAB2381021.1"/>
    </source>
</evidence>
<dbReference type="InterPro" id="IPR001387">
    <property type="entry name" value="Cro/C1-type_HTH"/>
</dbReference>
<dbReference type="SUPFAM" id="SSF47413">
    <property type="entry name" value="lambda repressor-like DNA-binding domains"/>
    <property type="match status" value="1"/>
</dbReference>
<dbReference type="CDD" id="cd00093">
    <property type="entry name" value="HTH_XRE"/>
    <property type="match status" value="1"/>
</dbReference>
<keyword evidence="1" id="KW-0238">DNA-binding</keyword>
<proteinExistence type="predicted"/>
<dbReference type="PROSITE" id="PS50943">
    <property type="entry name" value="HTH_CROC1"/>
    <property type="match status" value="1"/>
</dbReference>
<name>A0A6L3VVQ8_9ACTN</name>
<dbReference type="InterPro" id="IPR050807">
    <property type="entry name" value="TransReg_Diox_bact_type"/>
</dbReference>
<protein>
    <submittedName>
        <fullName evidence="3">Helix-turn-helix domain-containing protein</fullName>
    </submittedName>
</protein>
<dbReference type="GO" id="GO:0003700">
    <property type="term" value="F:DNA-binding transcription factor activity"/>
    <property type="evidence" value="ECO:0007669"/>
    <property type="project" value="TreeGrafter"/>
</dbReference>
<dbReference type="Gene3D" id="2.60.120.10">
    <property type="entry name" value="Jelly Rolls"/>
    <property type="match status" value="1"/>
</dbReference>
<dbReference type="RefSeq" id="WP_151540965.1">
    <property type="nucleotide sequence ID" value="NZ_WBMR01000040.1"/>
</dbReference>
<organism evidence="3 4">
    <name type="scientific">Actinomadura montaniterrae</name>
    <dbReference type="NCBI Taxonomy" id="1803903"/>
    <lineage>
        <taxon>Bacteria</taxon>
        <taxon>Bacillati</taxon>
        <taxon>Actinomycetota</taxon>
        <taxon>Actinomycetes</taxon>
        <taxon>Streptosporangiales</taxon>
        <taxon>Thermomonosporaceae</taxon>
        <taxon>Actinomadura</taxon>
    </lineage>
</organism>
<sequence length="194" mass="20717">MSGQETGTGGQEAIGEAVARTVRVLRAGHGWSLDELAGRSGVSKGVLVGLEQGRGNPNLGTLIRISDALGVPLTRLVQVEEEPPVRVFRPERHVVLWEGENGGTGTLLAGSDPRPSLELWRWELRPGEVRESDAHVPGTKEIVYVEAGTLTLGVDGRTDLIEAGTAAVFVGDRPHSYGNAAREDLRFVLAVLDL</sequence>
<dbReference type="InterPro" id="IPR011051">
    <property type="entry name" value="RmlC_Cupin_sf"/>
</dbReference>
<dbReference type="AlphaFoldDB" id="A0A6L3VVQ8"/>
<keyword evidence="4" id="KW-1185">Reference proteome</keyword>
<dbReference type="CDD" id="cd02209">
    <property type="entry name" value="cupin_XRE_C"/>
    <property type="match status" value="1"/>
</dbReference>
<accession>A0A6L3VVQ8</accession>
<dbReference type="SUPFAM" id="SSF51182">
    <property type="entry name" value="RmlC-like cupins"/>
    <property type="match status" value="1"/>
</dbReference>
<feature type="domain" description="HTH cro/C1-type" evidence="2">
    <location>
        <begin position="22"/>
        <end position="76"/>
    </location>
</feature>
<dbReference type="GO" id="GO:0005829">
    <property type="term" value="C:cytosol"/>
    <property type="evidence" value="ECO:0007669"/>
    <property type="project" value="TreeGrafter"/>
</dbReference>
<comment type="caution">
    <text evidence="3">The sequence shown here is derived from an EMBL/GenBank/DDBJ whole genome shotgun (WGS) entry which is preliminary data.</text>
</comment>
<dbReference type="EMBL" id="WBMR01000040">
    <property type="protein sequence ID" value="KAB2381021.1"/>
    <property type="molecule type" value="Genomic_DNA"/>
</dbReference>
<dbReference type="PANTHER" id="PTHR46797">
    <property type="entry name" value="HTH-TYPE TRANSCRIPTIONAL REGULATOR"/>
    <property type="match status" value="1"/>
</dbReference>
<dbReference type="Pfam" id="PF01381">
    <property type="entry name" value="HTH_3"/>
    <property type="match status" value="1"/>
</dbReference>
<dbReference type="InterPro" id="IPR010982">
    <property type="entry name" value="Lambda_DNA-bd_dom_sf"/>
</dbReference>
<evidence type="ECO:0000313" key="4">
    <source>
        <dbReference type="Proteomes" id="UP000483004"/>
    </source>
</evidence>
<reference evidence="3 4" key="1">
    <citation type="submission" date="2019-09" db="EMBL/GenBank/DDBJ databases">
        <title>Actinomadura physcomitrii sp. nov., a novel actinomycete isolated from moss [Physcomitrium sphaericum (Ludw) Fuernr].</title>
        <authorList>
            <person name="Liu C."/>
            <person name="Zhuang X."/>
        </authorList>
    </citation>
    <scope>NUCLEOTIDE SEQUENCE [LARGE SCALE GENOMIC DNA]</scope>
    <source>
        <strain evidence="3 4">CYP1-1B</strain>
    </source>
</reference>
<gene>
    <name evidence="3" type="ORF">F9B16_16525</name>
</gene>
<evidence type="ECO:0000256" key="1">
    <source>
        <dbReference type="ARBA" id="ARBA00023125"/>
    </source>
</evidence>
<dbReference type="PANTHER" id="PTHR46797:SF1">
    <property type="entry name" value="METHYLPHOSPHONATE SYNTHASE"/>
    <property type="match status" value="1"/>
</dbReference>
<dbReference type="InterPro" id="IPR014710">
    <property type="entry name" value="RmlC-like_jellyroll"/>
</dbReference>
<dbReference type="Pfam" id="PF07883">
    <property type="entry name" value="Cupin_2"/>
    <property type="match status" value="1"/>
</dbReference>
<dbReference type="Gene3D" id="1.10.260.40">
    <property type="entry name" value="lambda repressor-like DNA-binding domains"/>
    <property type="match status" value="1"/>
</dbReference>
<dbReference type="OrthoDB" id="9810578at2"/>
<dbReference type="Proteomes" id="UP000483004">
    <property type="component" value="Unassembled WGS sequence"/>
</dbReference>
<dbReference type="InterPro" id="IPR013096">
    <property type="entry name" value="Cupin_2"/>
</dbReference>
<dbReference type="SMART" id="SM00530">
    <property type="entry name" value="HTH_XRE"/>
    <property type="match status" value="1"/>
</dbReference>
<evidence type="ECO:0000259" key="2">
    <source>
        <dbReference type="PROSITE" id="PS50943"/>
    </source>
</evidence>
<dbReference type="GO" id="GO:0003677">
    <property type="term" value="F:DNA binding"/>
    <property type="evidence" value="ECO:0007669"/>
    <property type="project" value="UniProtKB-KW"/>
</dbReference>